<organism evidence="3 4">
    <name type="scientific">Fructobacillus ficulneus</name>
    <dbReference type="NCBI Taxonomy" id="157463"/>
    <lineage>
        <taxon>Bacteria</taxon>
        <taxon>Bacillati</taxon>
        <taxon>Bacillota</taxon>
        <taxon>Bacilli</taxon>
        <taxon>Lactobacillales</taxon>
        <taxon>Lactobacillaceae</taxon>
        <taxon>Fructobacillus</taxon>
    </lineage>
</organism>
<dbReference type="Proteomes" id="UP000253891">
    <property type="component" value="Unassembled WGS sequence"/>
</dbReference>
<dbReference type="GO" id="GO:0003735">
    <property type="term" value="F:structural constituent of ribosome"/>
    <property type="evidence" value="ECO:0007669"/>
    <property type="project" value="TreeGrafter"/>
</dbReference>
<accession>A0A0K8MIM0</accession>
<dbReference type="STRING" id="157463.GCA_001047075_00646"/>
<dbReference type="InterPro" id="IPR012340">
    <property type="entry name" value="NA-bd_OB-fold"/>
</dbReference>
<name>A0A0K8MIM0_9LACO</name>
<dbReference type="OrthoDB" id="9810507at2"/>
<evidence type="ECO:0000256" key="1">
    <source>
        <dbReference type="ARBA" id="ARBA00025604"/>
    </source>
</evidence>
<comment type="function">
    <text evidence="1">Binds mRNA; thus facilitating recognition of the initiation point. It is needed to translate mRNA with a short Shine-Dalgarno (SD) purine-rich sequence.</text>
</comment>
<dbReference type="NCBIfam" id="NF040579">
    <property type="entry name" value="S1_dom_CvfD"/>
    <property type="match status" value="1"/>
</dbReference>
<dbReference type="InterPro" id="IPR003029">
    <property type="entry name" value="S1_domain"/>
</dbReference>
<dbReference type="PANTHER" id="PTHR10724">
    <property type="entry name" value="30S RIBOSOMAL PROTEIN S1"/>
    <property type="match status" value="1"/>
</dbReference>
<keyword evidence="4" id="KW-1185">Reference proteome</keyword>
<proteinExistence type="predicted"/>
<dbReference type="SMART" id="SM00316">
    <property type="entry name" value="S1"/>
    <property type="match status" value="1"/>
</dbReference>
<dbReference type="InterPro" id="IPR050437">
    <property type="entry name" value="Ribos_protein_bS1-like"/>
</dbReference>
<feature type="domain" description="S1 motif" evidence="2">
    <location>
        <begin position="6"/>
        <end position="75"/>
    </location>
</feature>
<dbReference type="PRINTS" id="PR00681">
    <property type="entry name" value="RIBOSOMALS1"/>
</dbReference>
<dbReference type="GO" id="GO:0006412">
    <property type="term" value="P:translation"/>
    <property type="evidence" value="ECO:0007669"/>
    <property type="project" value="TreeGrafter"/>
</dbReference>
<dbReference type="InterPro" id="IPR035104">
    <property type="entry name" value="Ribosomal_protein_S1-like"/>
</dbReference>
<evidence type="ECO:0000259" key="2">
    <source>
        <dbReference type="PROSITE" id="PS50126"/>
    </source>
</evidence>
<dbReference type="RefSeq" id="WP_061993124.1">
    <property type="nucleotide sequence ID" value="NZ_DF968001.1"/>
</dbReference>
<sequence>MSYQIGQIVTGTVTGIQPYGGFIKLDEQTQGLVHISEFKSGVVKDLSGEFKIGDRVKVVILDIDQYSGKISLSLRQVGIMALKNTSIIKNNSIKRHFWTNYHLDYGFEPIALALPGWVEEAKKRLS</sequence>
<dbReference type="Pfam" id="PF00575">
    <property type="entry name" value="S1"/>
    <property type="match status" value="1"/>
</dbReference>
<reference evidence="3 4" key="1">
    <citation type="journal article" date="2015" name="BMC Genomics">
        <title>Comparative genomics of Fructobacillus spp. and Leuconostoc spp. reveals niche-specific evolution of Fructobacillus spp.</title>
        <authorList>
            <person name="Endo A."/>
            <person name="Tanizawa Y."/>
            <person name="Tanaka N."/>
            <person name="Maeno S."/>
            <person name="Kumar H."/>
            <person name="Shiwa Y."/>
            <person name="Okada S."/>
            <person name="Yoshikawa H."/>
            <person name="Dicks L."/>
            <person name="Nakagawa J."/>
            <person name="Arita M."/>
        </authorList>
    </citation>
    <scope>NUCLEOTIDE SEQUENCE [LARGE SCALE GENOMIC DNA]</scope>
    <source>
        <strain evidence="3 4">JCM 12225</strain>
    </source>
</reference>
<dbReference type="SUPFAM" id="SSF50249">
    <property type="entry name" value="Nucleic acid-binding proteins"/>
    <property type="match status" value="1"/>
</dbReference>
<dbReference type="PROSITE" id="PS50126">
    <property type="entry name" value="S1"/>
    <property type="match status" value="1"/>
</dbReference>
<evidence type="ECO:0000313" key="3">
    <source>
        <dbReference type="EMBL" id="GAO99729.1"/>
    </source>
</evidence>
<dbReference type="GO" id="GO:0003729">
    <property type="term" value="F:mRNA binding"/>
    <property type="evidence" value="ECO:0007669"/>
    <property type="project" value="TreeGrafter"/>
</dbReference>
<protein>
    <submittedName>
        <fullName evidence="3">RNA binding protein with S1 domain</fullName>
    </submittedName>
</protein>
<gene>
    <name evidence="3" type="ORF">FFIC_240020</name>
</gene>
<dbReference type="Gene3D" id="2.40.50.140">
    <property type="entry name" value="Nucleic acid-binding proteins"/>
    <property type="match status" value="1"/>
</dbReference>
<dbReference type="FunFam" id="2.40.50.140:FF:000103">
    <property type="entry name" value="protein RRP5 homolog"/>
    <property type="match status" value="1"/>
</dbReference>
<evidence type="ECO:0000313" key="4">
    <source>
        <dbReference type="Proteomes" id="UP000253891"/>
    </source>
</evidence>
<dbReference type="CDD" id="cd00164">
    <property type="entry name" value="S1_like"/>
    <property type="match status" value="1"/>
</dbReference>
<dbReference type="EMBL" id="DF968001">
    <property type="protein sequence ID" value="GAO99729.1"/>
    <property type="molecule type" value="Genomic_DNA"/>
</dbReference>
<dbReference type="AlphaFoldDB" id="A0A0K8MIM0"/>